<dbReference type="PANTHER" id="PTHR33121">
    <property type="entry name" value="CYCLIC DI-GMP PHOSPHODIESTERASE PDEF"/>
    <property type="match status" value="1"/>
</dbReference>
<dbReference type="InterPro" id="IPR050706">
    <property type="entry name" value="Cyclic-di-GMP_PDE-like"/>
</dbReference>
<proteinExistence type="predicted"/>
<dbReference type="PROSITE" id="PS50883">
    <property type="entry name" value="EAL"/>
    <property type="match status" value="1"/>
</dbReference>
<dbReference type="GO" id="GO:0071111">
    <property type="term" value="F:cyclic-guanylate-specific phosphodiesterase activity"/>
    <property type="evidence" value="ECO:0007669"/>
    <property type="project" value="InterPro"/>
</dbReference>
<evidence type="ECO:0000313" key="2">
    <source>
        <dbReference type="EMBL" id="WHY85274.1"/>
    </source>
</evidence>
<dbReference type="InterPro" id="IPR035919">
    <property type="entry name" value="EAL_sf"/>
</dbReference>
<sequence length="105" mass="11460">MLRLMGFRIAMDDTGAGYSSLSIISEIMPDIIKIDRSVIQNIVKNSIKESMLKGLLLIAREAGSLVVAEGIENEDEASVLTRNNVDLAQGYFYARPSVLINSIAT</sequence>
<evidence type="ECO:0000259" key="1">
    <source>
        <dbReference type="PROSITE" id="PS50883"/>
    </source>
</evidence>
<dbReference type="Gene3D" id="3.20.20.450">
    <property type="entry name" value="EAL domain"/>
    <property type="match status" value="1"/>
</dbReference>
<dbReference type="Proteomes" id="UP001178288">
    <property type="component" value="Chromosome"/>
</dbReference>
<dbReference type="Pfam" id="PF00563">
    <property type="entry name" value="EAL"/>
    <property type="match status" value="1"/>
</dbReference>
<dbReference type="PANTHER" id="PTHR33121:SF76">
    <property type="entry name" value="SIGNALING PROTEIN"/>
    <property type="match status" value="1"/>
</dbReference>
<dbReference type="AlphaFoldDB" id="A0AA95SAD5"/>
<accession>A0AA95SAD5</accession>
<dbReference type="KEGG" id="nnv:QNH39_22055"/>
<name>A0AA95SAD5_9BACI</name>
<reference evidence="2" key="1">
    <citation type="submission" date="2023-05" db="EMBL/GenBank/DDBJ databases">
        <title>Comparative genomics of Bacillaceae isolates and their secondary metabolite potential.</title>
        <authorList>
            <person name="Song L."/>
            <person name="Nielsen L.J."/>
            <person name="Mohite O."/>
            <person name="Xu X."/>
            <person name="Weber T."/>
            <person name="Kovacs A.T."/>
        </authorList>
    </citation>
    <scope>NUCLEOTIDE SEQUENCE</scope>
    <source>
        <strain evidence="2">XLM17</strain>
    </source>
</reference>
<keyword evidence="3" id="KW-1185">Reference proteome</keyword>
<dbReference type="CDD" id="cd01948">
    <property type="entry name" value="EAL"/>
    <property type="match status" value="1"/>
</dbReference>
<organism evidence="2 3">
    <name type="scientific">Neobacillus novalis</name>
    <dbReference type="NCBI Taxonomy" id="220687"/>
    <lineage>
        <taxon>Bacteria</taxon>
        <taxon>Bacillati</taxon>
        <taxon>Bacillota</taxon>
        <taxon>Bacilli</taxon>
        <taxon>Bacillales</taxon>
        <taxon>Bacillaceae</taxon>
        <taxon>Neobacillus</taxon>
    </lineage>
</organism>
<dbReference type="SUPFAM" id="SSF141868">
    <property type="entry name" value="EAL domain-like"/>
    <property type="match status" value="1"/>
</dbReference>
<dbReference type="EMBL" id="CP126114">
    <property type="protein sequence ID" value="WHY85274.1"/>
    <property type="molecule type" value="Genomic_DNA"/>
</dbReference>
<dbReference type="RefSeq" id="WP_244888991.1">
    <property type="nucleotide sequence ID" value="NZ_CP126114.1"/>
</dbReference>
<evidence type="ECO:0000313" key="3">
    <source>
        <dbReference type="Proteomes" id="UP001178288"/>
    </source>
</evidence>
<protein>
    <submittedName>
        <fullName evidence="2">EAL domain-containing protein</fullName>
    </submittedName>
</protein>
<dbReference type="InterPro" id="IPR001633">
    <property type="entry name" value="EAL_dom"/>
</dbReference>
<gene>
    <name evidence="2" type="ORF">QNH39_22055</name>
</gene>
<feature type="domain" description="EAL" evidence="1">
    <location>
        <begin position="1"/>
        <end position="105"/>
    </location>
</feature>